<sequence length="778" mass="87392">MPRPGFGVESWMGIGGGIISPESEANYKRGEELLKRKKHAEAIPFFLKAMEDVNNLDACVAAALSMPTDEGIRFLQSAEVKGRQSLQRILSPDCFETGCEYGAGKFWGIVQTRPYMRLLGTLVRTYVHAARWDDAVYYCLSILPSDLTMDSKTNVEILRLCFSDNLGQRQWMGALLLHANRLEDALYFTQRWILADETPPGSGIDFRAPQRTPMTATQLEQAKKWPDLQMVHSAALATFMLDGDSELARQYLHIAVKYPEVMIKVLGRHKERHDVDTHAFRSSNGREDARDHLWLAQEFWMRDDVWAWVNSDPVDASTAVSGTGQLAGRRGSIKDDSPIPMLLSKHPQLEMSSPQSTRQSRVPYVRLGSSGLKVSKIILGCMSYGSSEWRDWTLNEEESIKHIKYAFDAGINTFDTADIYSNGMSEVVLGKAVKQHQIPREEVVIMTKLRHPVGKSISVQPTDLFVAGEAKLDSMGYLNQYGLSRKHIFASVKGSLERLGMDYIDVLQVHRFDYGTPIEETMRALHDVVQAGWVRYLGMSSCYAYQCKFCLSLLYNLLNHLQSISCKVRFCPWHFLFNFSYLIDYALAHNLTPFIAMQNHYNLLYREEEREMMPTLKHFGVGSIPWSPLARGALARSAPTPEACLAVAKRLTWLQPGGGNQAPAAVSAGESSQDSAQTTRQASDELPAEVYFLFGTTGSREIVKRVGEIAEKIGKETSMAQVALAWLMAKDGVTAPIVGTTSLEKLDDLLRACNLELTKEDMKYLEECYKPTAIFMHN</sequence>
<dbReference type="GeneID" id="59352136"/>
<dbReference type="CDD" id="cd19079">
    <property type="entry name" value="AKR_EcYajO-like"/>
    <property type="match status" value="1"/>
</dbReference>
<name>A0A8H6S167_9AGAR</name>
<organism evidence="4 5">
    <name type="scientific">Mycena indigotica</name>
    <dbReference type="NCBI Taxonomy" id="2126181"/>
    <lineage>
        <taxon>Eukaryota</taxon>
        <taxon>Fungi</taxon>
        <taxon>Dikarya</taxon>
        <taxon>Basidiomycota</taxon>
        <taxon>Agaricomycotina</taxon>
        <taxon>Agaricomycetes</taxon>
        <taxon>Agaricomycetidae</taxon>
        <taxon>Agaricales</taxon>
        <taxon>Marasmiineae</taxon>
        <taxon>Mycenaceae</taxon>
        <taxon>Mycena</taxon>
    </lineage>
</organism>
<protein>
    <submittedName>
        <fullName evidence="4">Aldo/keto reductase</fullName>
    </submittedName>
</protein>
<dbReference type="PANTHER" id="PTHR43364:SF4">
    <property type="entry name" value="NAD(P)-LINKED OXIDOREDUCTASE SUPERFAMILY PROTEIN"/>
    <property type="match status" value="1"/>
</dbReference>
<evidence type="ECO:0000313" key="4">
    <source>
        <dbReference type="EMBL" id="KAF7290758.1"/>
    </source>
</evidence>
<dbReference type="Proteomes" id="UP000636479">
    <property type="component" value="Unassembled WGS sequence"/>
</dbReference>
<evidence type="ECO:0000256" key="2">
    <source>
        <dbReference type="SAM" id="MobiDB-lite"/>
    </source>
</evidence>
<evidence type="ECO:0000313" key="5">
    <source>
        <dbReference type="Proteomes" id="UP000636479"/>
    </source>
</evidence>
<dbReference type="OrthoDB" id="2880862at2759"/>
<dbReference type="PANTHER" id="PTHR43364">
    <property type="entry name" value="NADH-SPECIFIC METHYLGLYOXAL REDUCTASE-RELATED"/>
    <property type="match status" value="1"/>
</dbReference>
<feature type="domain" description="NADP-dependent oxidoreductase" evidence="3">
    <location>
        <begin position="583"/>
        <end position="769"/>
    </location>
</feature>
<dbReference type="AlphaFoldDB" id="A0A8H6S167"/>
<accession>A0A8H6S167</accession>
<evidence type="ECO:0000256" key="1">
    <source>
        <dbReference type="ARBA" id="ARBA00023002"/>
    </source>
</evidence>
<dbReference type="Pfam" id="PF00248">
    <property type="entry name" value="Aldo_ket_red"/>
    <property type="match status" value="2"/>
</dbReference>
<comment type="caution">
    <text evidence="4">The sequence shown here is derived from an EMBL/GenBank/DDBJ whole genome shotgun (WGS) entry which is preliminary data.</text>
</comment>
<dbReference type="InterPro" id="IPR023210">
    <property type="entry name" value="NADP_OxRdtase_dom"/>
</dbReference>
<feature type="compositionally biased region" description="Polar residues" evidence="2">
    <location>
        <begin position="669"/>
        <end position="681"/>
    </location>
</feature>
<reference evidence="4" key="1">
    <citation type="submission" date="2020-05" db="EMBL/GenBank/DDBJ databases">
        <title>Mycena genomes resolve the evolution of fungal bioluminescence.</title>
        <authorList>
            <person name="Tsai I.J."/>
        </authorList>
    </citation>
    <scope>NUCLEOTIDE SEQUENCE</scope>
    <source>
        <strain evidence="4">171206Taipei</strain>
    </source>
</reference>
<dbReference type="InterPro" id="IPR050523">
    <property type="entry name" value="AKR_Detox_Biosynth"/>
</dbReference>
<keyword evidence="5" id="KW-1185">Reference proteome</keyword>
<dbReference type="SUPFAM" id="SSF51430">
    <property type="entry name" value="NAD(P)-linked oxidoreductase"/>
    <property type="match status" value="1"/>
</dbReference>
<dbReference type="RefSeq" id="XP_037214118.1">
    <property type="nucleotide sequence ID" value="XM_037369620.1"/>
</dbReference>
<evidence type="ECO:0000259" key="3">
    <source>
        <dbReference type="Pfam" id="PF00248"/>
    </source>
</evidence>
<dbReference type="GO" id="GO:0016491">
    <property type="term" value="F:oxidoreductase activity"/>
    <property type="evidence" value="ECO:0007669"/>
    <property type="project" value="UniProtKB-KW"/>
</dbReference>
<proteinExistence type="predicted"/>
<feature type="domain" description="NADP-dependent oxidoreductase" evidence="3">
    <location>
        <begin position="376"/>
        <end position="546"/>
    </location>
</feature>
<gene>
    <name evidence="4" type="ORF">MIND_01316600</name>
</gene>
<dbReference type="EMBL" id="JACAZF010000014">
    <property type="protein sequence ID" value="KAF7290758.1"/>
    <property type="molecule type" value="Genomic_DNA"/>
</dbReference>
<feature type="region of interest" description="Disordered" evidence="2">
    <location>
        <begin position="318"/>
        <end position="337"/>
    </location>
</feature>
<dbReference type="Gene3D" id="3.20.20.100">
    <property type="entry name" value="NADP-dependent oxidoreductase domain"/>
    <property type="match status" value="1"/>
</dbReference>
<dbReference type="InterPro" id="IPR036812">
    <property type="entry name" value="NAD(P)_OxRdtase_dom_sf"/>
</dbReference>
<keyword evidence="1" id="KW-0560">Oxidoreductase</keyword>
<feature type="region of interest" description="Disordered" evidence="2">
    <location>
        <begin position="658"/>
        <end position="682"/>
    </location>
</feature>